<feature type="chain" id="PRO_5040406237" description="Secreted protein" evidence="1">
    <location>
        <begin position="26"/>
        <end position="161"/>
    </location>
</feature>
<accession>A0A9Q3H7A5</accession>
<dbReference type="EMBL" id="AVOT02012683">
    <property type="protein sequence ID" value="MBW0494663.1"/>
    <property type="molecule type" value="Genomic_DNA"/>
</dbReference>
<gene>
    <name evidence="2" type="ORF">O181_034378</name>
</gene>
<comment type="caution">
    <text evidence="2">The sequence shown here is derived from an EMBL/GenBank/DDBJ whole genome shotgun (WGS) entry which is preliminary data.</text>
</comment>
<organism evidence="2 3">
    <name type="scientific">Austropuccinia psidii MF-1</name>
    <dbReference type="NCBI Taxonomy" id="1389203"/>
    <lineage>
        <taxon>Eukaryota</taxon>
        <taxon>Fungi</taxon>
        <taxon>Dikarya</taxon>
        <taxon>Basidiomycota</taxon>
        <taxon>Pucciniomycotina</taxon>
        <taxon>Pucciniomycetes</taxon>
        <taxon>Pucciniales</taxon>
        <taxon>Sphaerophragmiaceae</taxon>
        <taxon>Austropuccinia</taxon>
    </lineage>
</organism>
<evidence type="ECO:0008006" key="4">
    <source>
        <dbReference type="Google" id="ProtNLM"/>
    </source>
</evidence>
<evidence type="ECO:0000256" key="1">
    <source>
        <dbReference type="SAM" id="SignalP"/>
    </source>
</evidence>
<protein>
    <recommendedName>
        <fullName evidence="4">Secreted protein</fullName>
    </recommendedName>
</protein>
<proteinExistence type="predicted"/>
<evidence type="ECO:0000313" key="3">
    <source>
        <dbReference type="Proteomes" id="UP000765509"/>
    </source>
</evidence>
<dbReference type="Proteomes" id="UP000765509">
    <property type="component" value="Unassembled WGS sequence"/>
</dbReference>
<reference evidence="2" key="1">
    <citation type="submission" date="2021-03" db="EMBL/GenBank/DDBJ databases">
        <title>Draft genome sequence of rust myrtle Austropuccinia psidii MF-1, a brazilian biotype.</title>
        <authorList>
            <person name="Quecine M.C."/>
            <person name="Pachon D.M.R."/>
            <person name="Bonatelli M.L."/>
            <person name="Correr F.H."/>
            <person name="Franceschini L.M."/>
            <person name="Leite T.F."/>
            <person name="Margarido G.R.A."/>
            <person name="Almeida C.A."/>
            <person name="Ferrarezi J.A."/>
            <person name="Labate C.A."/>
        </authorList>
    </citation>
    <scope>NUCLEOTIDE SEQUENCE</scope>
    <source>
        <strain evidence="2">MF-1</strain>
    </source>
</reference>
<sequence>MFPNHVKHEILLFVLAASFLSYVTPARYSNFNVQCTRYLNVMGNNTLDCNFHDGPVYHCPIGLCHTGDEHTNVTRATNFLQNFHFINCLTLVSKKPVPFVWPTHYEEYNDHTMAVLEGTTSTALKGPKSKLTEIAHCTWSATERFNNQRPWCYQCWKDIHF</sequence>
<evidence type="ECO:0000313" key="2">
    <source>
        <dbReference type="EMBL" id="MBW0494663.1"/>
    </source>
</evidence>
<name>A0A9Q3H7A5_9BASI</name>
<dbReference type="AlphaFoldDB" id="A0A9Q3H7A5"/>
<keyword evidence="3" id="KW-1185">Reference proteome</keyword>
<feature type="signal peptide" evidence="1">
    <location>
        <begin position="1"/>
        <end position="25"/>
    </location>
</feature>
<keyword evidence="1" id="KW-0732">Signal</keyword>